<reference key="1">
    <citation type="journal article" date="2011" name="Mol. Biol. Evol.">
        <title>Unity in variety -- the pan-genome of the Chlamydiae.</title>
        <authorList>
            <person name="Collingro A."/>
            <person name="Tischler P."/>
            <person name="Weinmaier T."/>
            <person name="Penz T."/>
            <person name="Heinz E."/>
            <person name="Brunham R.C."/>
            <person name="Read T.D."/>
            <person name="Bavoil P.M."/>
            <person name="Sachse K."/>
            <person name="Kahane S."/>
            <person name="Friedman M.G."/>
            <person name="Rattei T."/>
            <person name="Myers G.S.A."/>
            <person name="Horn M."/>
        </authorList>
    </citation>
    <scope>NUCLEOTIDE SEQUENCE</scope>
    <source>
        <strain>Z</strain>
    </source>
</reference>
<protein>
    <submittedName>
        <fullName evidence="1">Uncharacterized protein</fullName>
    </submittedName>
</protein>
<gene>
    <name evidence="1" type="ordered locus">SNE_A17540</name>
</gene>
<dbReference type="EMBL" id="FR872582">
    <property type="protein sequence ID" value="CCB89631.1"/>
    <property type="molecule type" value="Genomic_DNA"/>
</dbReference>
<proteinExistence type="predicted"/>
<evidence type="ECO:0000313" key="2">
    <source>
        <dbReference type="Proteomes" id="UP000000496"/>
    </source>
</evidence>
<dbReference type="AlphaFoldDB" id="F8L9T2"/>
<dbReference type="KEGG" id="sng:SNE_A17540"/>
<accession>F8L9T2</accession>
<reference evidence="1 2" key="2">
    <citation type="journal article" date="2011" name="Mol. Biol. Evol.">
        <title>Unity in variety--the pan-genome of the Chlamydiae.</title>
        <authorList>
            <person name="Collingro A."/>
            <person name="Tischler P."/>
            <person name="Weinmaier T."/>
            <person name="Penz T."/>
            <person name="Heinz E."/>
            <person name="Brunham R.C."/>
            <person name="Read T.D."/>
            <person name="Bavoil P.M."/>
            <person name="Sachse K."/>
            <person name="Kahane S."/>
            <person name="Friedman M.G."/>
            <person name="Rattei T."/>
            <person name="Myers G.S."/>
            <person name="Horn M."/>
        </authorList>
    </citation>
    <scope>NUCLEOTIDE SEQUENCE [LARGE SCALE GENOMIC DNA]</scope>
    <source>
        <strain evidence="2">ATCC VR-1471 / Z</strain>
    </source>
</reference>
<keyword evidence="2" id="KW-1185">Reference proteome</keyword>
<dbReference type="STRING" id="331113.SNE_A17540"/>
<sequence length="64" mass="7317">MENPLNMSKELEYDWNESKYIDDVDFEEKDAKLFESLLNQKEEVAGEGSIASMEVGQILKGDIC</sequence>
<name>F8L9T2_SIMNZ</name>
<dbReference type="Proteomes" id="UP000000496">
    <property type="component" value="Chromosome gsn.131"/>
</dbReference>
<dbReference type="HOGENOM" id="CLU_2865408_0_0_0"/>
<evidence type="ECO:0000313" key="1">
    <source>
        <dbReference type="EMBL" id="CCB89631.1"/>
    </source>
</evidence>
<organism evidence="1 2">
    <name type="scientific">Simkania negevensis (strain ATCC VR-1471 / DSM 27360 / Z)</name>
    <dbReference type="NCBI Taxonomy" id="331113"/>
    <lineage>
        <taxon>Bacteria</taxon>
        <taxon>Pseudomonadati</taxon>
        <taxon>Chlamydiota</taxon>
        <taxon>Chlamydiia</taxon>
        <taxon>Parachlamydiales</taxon>
        <taxon>Simkaniaceae</taxon>
        <taxon>Simkania</taxon>
    </lineage>
</organism>